<proteinExistence type="inferred from homology"/>
<dbReference type="Proteomes" id="UP000004978">
    <property type="component" value="Unassembled WGS sequence"/>
</dbReference>
<keyword evidence="5" id="KW-0804">Transcription</keyword>
<accession>F9UJZ4</accession>
<evidence type="ECO:0000256" key="5">
    <source>
        <dbReference type="ARBA" id="ARBA00023163"/>
    </source>
</evidence>
<keyword evidence="2" id="KW-0889">Transcription antitermination</keyword>
<evidence type="ECO:0000256" key="1">
    <source>
        <dbReference type="ARBA" id="ARBA00005952"/>
    </source>
</evidence>
<keyword evidence="8" id="KW-1185">Reference proteome</keyword>
<dbReference type="Pfam" id="PF01029">
    <property type="entry name" value="NusB"/>
    <property type="match status" value="1"/>
</dbReference>
<dbReference type="GO" id="GO:0006353">
    <property type="term" value="P:DNA-templated transcription termination"/>
    <property type="evidence" value="ECO:0007669"/>
    <property type="project" value="InterPro"/>
</dbReference>
<dbReference type="InterPro" id="IPR006027">
    <property type="entry name" value="NusB_RsmB_TIM44"/>
</dbReference>
<dbReference type="STRING" id="1037410.MCSF7_01004"/>
<evidence type="ECO:0000256" key="4">
    <source>
        <dbReference type="ARBA" id="ARBA00023015"/>
    </source>
</evidence>
<dbReference type="GO" id="GO:0031564">
    <property type="term" value="P:transcription antitermination"/>
    <property type="evidence" value="ECO:0007669"/>
    <property type="project" value="UniProtKB-KW"/>
</dbReference>
<evidence type="ECO:0000256" key="3">
    <source>
        <dbReference type="ARBA" id="ARBA00022884"/>
    </source>
</evidence>
<dbReference type="PANTHER" id="PTHR11078">
    <property type="entry name" value="N UTILIZATION SUBSTANCE PROTEIN B-RELATED"/>
    <property type="match status" value="1"/>
</dbReference>
<evidence type="ECO:0000256" key="2">
    <source>
        <dbReference type="ARBA" id="ARBA00022814"/>
    </source>
</evidence>
<sequence length="148" mass="17644">MSQTIKTKSRRTLRIEIINALYSAEVMNEKFQVNQFFEADWNLSNEQFEALEKISKNYDYYKKLIEKFIAHGWTWERLSPLHRAIFLNATNEFFAKLLPKIVINEAIEICKLFFDDSSYKMVNGILQNIYSHLVVTEMLSRQVEKHEK</sequence>
<dbReference type="eggNOG" id="COG0781">
    <property type="taxonomic scope" value="Bacteria"/>
</dbReference>
<evidence type="ECO:0000313" key="7">
    <source>
        <dbReference type="EMBL" id="EGV00340.1"/>
    </source>
</evidence>
<dbReference type="SUPFAM" id="SSF48013">
    <property type="entry name" value="NusB-like"/>
    <property type="match status" value="1"/>
</dbReference>
<keyword evidence="4" id="KW-0805">Transcription regulation</keyword>
<dbReference type="GO" id="GO:0005829">
    <property type="term" value="C:cytosol"/>
    <property type="evidence" value="ECO:0007669"/>
    <property type="project" value="TreeGrafter"/>
</dbReference>
<evidence type="ECO:0000313" key="8">
    <source>
        <dbReference type="Proteomes" id="UP000004978"/>
    </source>
</evidence>
<dbReference type="AlphaFoldDB" id="F9UJZ4"/>
<dbReference type="PANTHER" id="PTHR11078:SF3">
    <property type="entry name" value="ANTITERMINATION NUSB DOMAIN-CONTAINING PROTEIN"/>
    <property type="match status" value="1"/>
</dbReference>
<gene>
    <name evidence="7" type="ORF">MCSF7_01004</name>
</gene>
<dbReference type="InterPro" id="IPR035926">
    <property type="entry name" value="NusB-like_sf"/>
</dbReference>
<dbReference type="RefSeq" id="WP_006608611.1">
    <property type="nucleotide sequence ID" value="NZ_AFXA01000009.1"/>
</dbReference>
<protein>
    <submittedName>
        <fullName evidence="7">Transcription termination factor</fullName>
    </submittedName>
</protein>
<reference evidence="7 8" key="1">
    <citation type="journal article" date="2013" name="Genome Announc.">
        <title>Genome Sequence of Mycoplasma columbinum Strain SF7.</title>
        <authorList>
            <person name="Guo Z."/>
            <person name="Xu X."/>
            <person name="Zheng Q."/>
            <person name="Li T."/>
            <person name="Kuang S."/>
            <person name="Zhang Z."/>
            <person name="Chen Y."/>
            <person name="Lu X."/>
            <person name="Zhou R."/>
            <person name="Bi D."/>
            <person name="Jin H."/>
        </authorList>
    </citation>
    <scope>NUCLEOTIDE SEQUENCE [LARGE SCALE GENOMIC DNA]</scope>
    <source>
        <strain evidence="7 8">SF7</strain>
    </source>
</reference>
<evidence type="ECO:0000259" key="6">
    <source>
        <dbReference type="Pfam" id="PF01029"/>
    </source>
</evidence>
<comment type="caution">
    <text evidence="7">The sequence shown here is derived from an EMBL/GenBank/DDBJ whole genome shotgun (WGS) entry which is preliminary data.</text>
</comment>
<dbReference type="Gene3D" id="1.10.940.10">
    <property type="entry name" value="NusB-like"/>
    <property type="match status" value="1"/>
</dbReference>
<dbReference type="GO" id="GO:0003723">
    <property type="term" value="F:RNA binding"/>
    <property type="evidence" value="ECO:0007669"/>
    <property type="project" value="UniProtKB-KW"/>
</dbReference>
<dbReference type="InterPro" id="IPR011605">
    <property type="entry name" value="NusB_fam"/>
</dbReference>
<comment type="similarity">
    <text evidence="1">Belongs to the NusB family.</text>
</comment>
<feature type="domain" description="NusB/RsmB/TIM44" evidence="6">
    <location>
        <begin position="23"/>
        <end position="130"/>
    </location>
</feature>
<keyword evidence="3" id="KW-0694">RNA-binding</keyword>
<name>F9UJZ4_9BACT</name>
<organism evidence="7 8">
    <name type="scientific">Mycoplasmopsis columbina SF7</name>
    <dbReference type="NCBI Taxonomy" id="1037410"/>
    <lineage>
        <taxon>Bacteria</taxon>
        <taxon>Bacillati</taxon>
        <taxon>Mycoplasmatota</taxon>
        <taxon>Mycoplasmoidales</taxon>
        <taxon>Metamycoplasmataceae</taxon>
        <taxon>Mycoplasmopsis</taxon>
    </lineage>
</organism>
<dbReference type="EMBL" id="AFXA01000009">
    <property type="protein sequence ID" value="EGV00340.1"/>
    <property type="molecule type" value="Genomic_DNA"/>
</dbReference>